<organism evidence="1 2">
    <name type="scientific">Actinocrinis puniceicyclus</name>
    <dbReference type="NCBI Taxonomy" id="977794"/>
    <lineage>
        <taxon>Bacteria</taxon>
        <taxon>Bacillati</taxon>
        <taxon>Actinomycetota</taxon>
        <taxon>Actinomycetes</taxon>
        <taxon>Catenulisporales</taxon>
        <taxon>Actinospicaceae</taxon>
        <taxon>Actinocrinis</taxon>
    </lineage>
</organism>
<dbReference type="InterPro" id="IPR050114">
    <property type="entry name" value="UPF0173_UPF0282_UlaG_hydrolase"/>
</dbReference>
<dbReference type="PANTHER" id="PTHR43546:SF3">
    <property type="entry name" value="UPF0173 METAL-DEPENDENT HYDROLASE MJ1163"/>
    <property type="match status" value="1"/>
</dbReference>
<accession>A0A8J8BB88</accession>
<dbReference type="Pfam" id="PF13483">
    <property type="entry name" value="Lactamase_B_3"/>
    <property type="match status" value="1"/>
</dbReference>
<dbReference type="SUPFAM" id="SSF56281">
    <property type="entry name" value="Metallo-hydrolase/oxidoreductase"/>
    <property type="match status" value="1"/>
</dbReference>
<dbReference type="InterPro" id="IPR036866">
    <property type="entry name" value="RibonucZ/Hydroxyglut_hydro"/>
</dbReference>
<gene>
    <name evidence="1" type="ORF">KGA66_02165</name>
</gene>
<protein>
    <submittedName>
        <fullName evidence="1">MBL fold metallo-hydrolase</fullName>
    </submittedName>
</protein>
<evidence type="ECO:0000313" key="1">
    <source>
        <dbReference type="EMBL" id="MBS2961836.1"/>
    </source>
</evidence>
<sequence length="219" mass="23827">MRVTWLGHAGLRIERDEYTLVVDPGAFCDQQALGSALDDADGLLITHEHFDHFAADPVRAALARKNRIEVWTNSSVAALLDGTPATVHTVADGSAFAAGGIEVRAFGEWHARIHRDIPLVRNTGFLIDGKVFHPGDALTDPQVPVELLLVPSHGPWTRTGDLIDFVRELKPRRMSPIHDAMLSPIGKNGLEAFLSEQPGYGPGTGVPYSRLTLGEPFEI</sequence>
<dbReference type="EMBL" id="JAGSXH010000004">
    <property type="protein sequence ID" value="MBS2961836.1"/>
    <property type="molecule type" value="Genomic_DNA"/>
</dbReference>
<dbReference type="PANTHER" id="PTHR43546">
    <property type="entry name" value="UPF0173 METAL-DEPENDENT HYDROLASE MJ1163-RELATED"/>
    <property type="match status" value="1"/>
</dbReference>
<keyword evidence="2" id="KW-1185">Reference proteome</keyword>
<name>A0A8J8BB88_9ACTN</name>
<reference evidence="1" key="1">
    <citation type="submission" date="2021-04" db="EMBL/GenBank/DDBJ databases">
        <title>Genome based classification of Actinospica acidithermotolerans sp. nov., an actinobacterium isolated from an Indonesian hot spring.</title>
        <authorList>
            <person name="Kusuma A.B."/>
            <person name="Putra K.E."/>
            <person name="Nafisah S."/>
            <person name="Loh J."/>
            <person name="Nouioui I."/>
            <person name="Goodfellow M."/>
        </authorList>
    </citation>
    <scope>NUCLEOTIDE SEQUENCE</scope>
    <source>
        <strain evidence="1">DSM 45618</strain>
    </source>
</reference>
<dbReference type="RefSeq" id="WP_211463879.1">
    <property type="nucleotide sequence ID" value="NZ_JAGSXH010000004.1"/>
</dbReference>
<dbReference type="AlphaFoldDB" id="A0A8J8BB88"/>
<comment type="caution">
    <text evidence="1">The sequence shown here is derived from an EMBL/GenBank/DDBJ whole genome shotgun (WGS) entry which is preliminary data.</text>
</comment>
<dbReference type="Gene3D" id="3.60.15.10">
    <property type="entry name" value="Ribonuclease Z/Hydroxyacylglutathione hydrolase-like"/>
    <property type="match status" value="1"/>
</dbReference>
<evidence type="ECO:0000313" key="2">
    <source>
        <dbReference type="Proteomes" id="UP000677913"/>
    </source>
</evidence>
<proteinExistence type="predicted"/>
<dbReference type="Proteomes" id="UP000677913">
    <property type="component" value="Unassembled WGS sequence"/>
</dbReference>